<dbReference type="AlphaFoldDB" id="A0A5C7IFA5"/>
<organism evidence="11 12">
    <name type="scientific">Acer yangbiense</name>
    <dbReference type="NCBI Taxonomy" id="1000413"/>
    <lineage>
        <taxon>Eukaryota</taxon>
        <taxon>Viridiplantae</taxon>
        <taxon>Streptophyta</taxon>
        <taxon>Embryophyta</taxon>
        <taxon>Tracheophyta</taxon>
        <taxon>Spermatophyta</taxon>
        <taxon>Magnoliopsida</taxon>
        <taxon>eudicotyledons</taxon>
        <taxon>Gunneridae</taxon>
        <taxon>Pentapetalae</taxon>
        <taxon>rosids</taxon>
        <taxon>malvids</taxon>
        <taxon>Sapindales</taxon>
        <taxon>Sapindaceae</taxon>
        <taxon>Hippocastanoideae</taxon>
        <taxon>Acereae</taxon>
        <taxon>Acer</taxon>
    </lineage>
</organism>
<dbReference type="InterPro" id="IPR017972">
    <property type="entry name" value="Cyt_P450_CS"/>
</dbReference>
<keyword evidence="10" id="KW-0472">Membrane</keyword>
<keyword evidence="10" id="KW-1133">Transmembrane helix</keyword>
<evidence type="ECO:0000256" key="6">
    <source>
        <dbReference type="ARBA" id="ARBA00023004"/>
    </source>
</evidence>
<dbReference type="GO" id="GO:0016705">
    <property type="term" value="F:oxidoreductase activity, acting on paired donors, with incorporation or reduction of molecular oxygen"/>
    <property type="evidence" value="ECO:0007669"/>
    <property type="project" value="InterPro"/>
</dbReference>
<dbReference type="GO" id="GO:0005506">
    <property type="term" value="F:iron ion binding"/>
    <property type="evidence" value="ECO:0007669"/>
    <property type="project" value="InterPro"/>
</dbReference>
<feature type="binding site" description="axial binding residue" evidence="8">
    <location>
        <position position="446"/>
    </location>
    <ligand>
        <name>heme</name>
        <dbReference type="ChEBI" id="CHEBI:30413"/>
    </ligand>
    <ligandPart>
        <name>Fe</name>
        <dbReference type="ChEBI" id="CHEBI:18248"/>
    </ligandPart>
</feature>
<dbReference type="InterPro" id="IPR002401">
    <property type="entry name" value="Cyt_P450_E_grp-I"/>
</dbReference>
<name>A0A5C7IFA5_9ROSI</name>
<evidence type="ECO:0000256" key="8">
    <source>
        <dbReference type="PIRSR" id="PIRSR602401-1"/>
    </source>
</evidence>
<protein>
    <submittedName>
        <fullName evidence="11">Uncharacterized protein</fullName>
    </submittedName>
</protein>
<comment type="similarity">
    <text evidence="2 9">Belongs to the cytochrome P450 family.</text>
</comment>
<evidence type="ECO:0000256" key="3">
    <source>
        <dbReference type="ARBA" id="ARBA00022617"/>
    </source>
</evidence>
<accession>A0A5C7IFA5</accession>
<dbReference type="PANTHER" id="PTHR47955">
    <property type="entry name" value="CYTOCHROME P450 FAMILY 71 PROTEIN"/>
    <property type="match status" value="1"/>
</dbReference>
<keyword evidence="6 8" id="KW-0408">Iron</keyword>
<dbReference type="Proteomes" id="UP000323000">
    <property type="component" value="Chromosome 3"/>
</dbReference>
<comment type="caution">
    <text evidence="11">The sequence shown here is derived from an EMBL/GenBank/DDBJ whole genome shotgun (WGS) entry which is preliminary data.</text>
</comment>
<keyword evidence="10" id="KW-0812">Transmembrane</keyword>
<keyword evidence="7 9" id="KW-0503">Monooxygenase</keyword>
<evidence type="ECO:0000256" key="9">
    <source>
        <dbReference type="RuleBase" id="RU000461"/>
    </source>
</evidence>
<dbReference type="GO" id="GO:0020037">
    <property type="term" value="F:heme binding"/>
    <property type="evidence" value="ECO:0007669"/>
    <property type="project" value="InterPro"/>
</dbReference>
<evidence type="ECO:0000256" key="5">
    <source>
        <dbReference type="ARBA" id="ARBA00023002"/>
    </source>
</evidence>
<evidence type="ECO:0000256" key="2">
    <source>
        <dbReference type="ARBA" id="ARBA00010617"/>
    </source>
</evidence>
<evidence type="ECO:0000256" key="7">
    <source>
        <dbReference type="ARBA" id="ARBA00023033"/>
    </source>
</evidence>
<dbReference type="InterPro" id="IPR036396">
    <property type="entry name" value="Cyt_P450_sf"/>
</dbReference>
<proteinExistence type="inferred from homology"/>
<gene>
    <name evidence="11" type="ORF">EZV62_008960</name>
</gene>
<evidence type="ECO:0000256" key="10">
    <source>
        <dbReference type="SAM" id="Phobius"/>
    </source>
</evidence>
<keyword evidence="4 8" id="KW-0479">Metal-binding</keyword>
<evidence type="ECO:0000313" key="11">
    <source>
        <dbReference type="EMBL" id="TXG67685.1"/>
    </source>
</evidence>
<evidence type="ECO:0000256" key="1">
    <source>
        <dbReference type="ARBA" id="ARBA00001971"/>
    </source>
</evidence>
<feature type="transmembrane region" description="Helical" evidence="10">
    <location>
        <begin position="6"/>
        <end position="26"/>
    </location>
</feature>
<dbReference type="EMBL" id="VAHF01000003">
    <property type="protein sequence ID" value="TXG67685.1"/>
    <property type="molecule type" value="Genomic_DNA"/>
</dbReference>
<reference evidence="12" key="1">
    <citation type="journal article" date="2019" name="Gigascience">
        <title>De novo genome assembly of the endangered Acer yangbiense, a plant species with extremely small populations endemic to Yunnan Province, China.</title>
        <authorList>
            <person name="Yang J."/>
            <person name="Wariss H.M."/>
            <person name="Tao L."/>
            <person name="Zhang R."/>
            <person name="Yun Q."/>
            <person name="Hollingsworth P."/>
            <person name="Dao Z."/>
            <person name="Luo G."/>
            <person name="Guo H."/>
            <person name="Ma Y."/>
            <person name="Sun W."/>
        </authorList>
    </citation>
    <scope>NUCLEOTIDE SEQUENCE [LARGE SCALE GENOMIC DNA]</scope>
    <source>
        <strain evidence="12">cv. Malutang</strain>
    </source>
</reference>
<evidence type="ECO:0000313" key="12">
    <source>
        <dbReference type="Proteomes" id="UP000323000"/>
    </source>
</evidence>
<evidence type="ECO:0000256" key="4">
    <source>
        <dbReference type="ARBA" id="ARBA00022723"/>
    </source>
</evidence>
<dbReference type="CDD" id="cd11072">
    <property type="entry name" value="CYP71-like"/>
    <property type="match status" value="1"/>
</dbReference>
<dbReference type="PRINTS" id="PR00385">
    <property type="entry name" value="P450"/>
</dbReference>
<dbReference type="PRINTS" id="PR00463">
    <property type="entry name" value="EP450I"/>
</dbReference>
<dbReference type="SUPFAM" id="SSF48264">
    <property type="entry name" value="Cytochrome P450"/>
    <property type="match status" value="1"/>
</dbReference>
<keyword evidence="3 8" id="KW-0349">Heme</keyword>
<dbReference type="OrthoDB" id="2789670at2759"/>
<keyword evidence="12" id="KW-1185">Reference proteome</keyword>
<dbReference type="Gene3D" id="1.10.630.10">
    <property type="entry name" value="Cytochrome P450"/>
    <property type="match status" value="1"/>
</dbReference>
<dbReference type="PANTHER" id="PTHR47955:SF8">
    <property type="entry name" value="CYTOCHROME P450 71D11-LIKE"/>
    <property type="match status" value="1"/>
</dbReference>
<dbReference type="GO" id="GO:0004497">
    <property type="term" value="F:monooxygenase activity"/>
    <property type="evidence" value="ECO:0007669"/>
    <property type="project" value="UniProtKB-KW"/>
</dbReference>
<sequence length="507" mass="57847">MEIQFPSLTIIFGFLIFMFMAVKILHRKKAKNSTTKMPPGPHRLPLIGNMHQLVGSLPHHRLQDLAKKYGPLMHLQLGEVPIIVVSSAEIAEDVLKTHGIIFANRPFLVSCKDTSYDYTDIILAPYGNYWRQLRKICTIELLSTSRVQSFRSIREEEMSNLIKTIYSKNEGLLVNLSEEIFALTYGITARAAFGKKCKDQQKFISIVMEVLQIASGFSIADLYPSIGILEVISGVKSKVEKLHQEQDRILENILDEHKERKQTTKTGQGKAEEDLVDVFLRLQQDDNLEFPLTNNSIKAVIWDIFAAGSETSSTTVEWAMSEMLKNSRVMKEAQAEVRHVFDRKGKVDESGINELKFLKAVIKETLRLHPVAPLLVPRENSDSCRVNGYDIPAKTRTIVNAWAIARDPNYWTEAEKFNPERFLDSPLDYKGTNFTYIPFGAGRRICPGIQFAIPNVELPLAQLLYYFDWKLPNGMKAEDLDMTEDFGTTVRRKNDLMLLPINRRHIK</sequence>
<comment type="cofactor">
    <cofactor evidence="1 8">
        <name>heme</name>
        <dbReference type="ChEBI" id="CHEBI:30413"/>
    </cofactor>
</comment>
<dbReference type="PROSITE" id="PS00086">
    <property type="entry name" value="CYTOCHROME_P450"/>
    <property type="match status" value="1"/>
</dbReference>
<dbReference type="FunFam" id="1.10.630.10:FF:000008">
    <property type="entry name" value="Cytochrome P450 71D8"/>
    <property type="match status" value="1"/>
</dbReference>
<dbReference type="InterPro" id="IPR001128">
    <property type="entry name" value="Cyt_P450"/>
</dbReference>
<dbReference type="Pfam" id="PF00067">
    <property type="entry name" value="p450"/>
    <property type="match status" value="1"/>
</dbReference>
<keyword evidence="5 9" id="KW-0560">Oxidoreductase</keyword>